<keyword evidence="6" id="KW-1015">Disulfide bond</keyword>
<name>A0A223S0Z4_9ACTN</name>
<dbReference type="GO" id="GO:0005576">
    <property type="term" value="C:extracellular region"/>
    <property type="evidence" value="ECO:0007669"/>
    <property type="project" value="UniProtKB-SubCell"/>
</dbReference>
<keyword evidence="7" id="KW-0732">Signal</keyword>
<accession>A0A223S0Z4</accession>
<keyword evidence="10" id="KW-1185">Reference proteome</keyword>
<keyword evidence="3" id="KW-0964">Secreted</keyword>
<protein>
    <recommendedName>
        <fullName evidence="8">Subtilisin inhibitor domain-containing protein</fullName>
    </recommendedName>
</protein>
<dbReference type="InterPro" id="IPR036819">
    <property type="entry name" value="Subtilisin_inhibitor-like_sf"/>
</dbReference>
<evidence type="ECO:0000256" key="2">
    <source>
        <dbReference type="ARBA" id="ARBA00010472"/>
    </source>
</evidence>
<dbReference type="EMBL" id="CP022753">
    <property type="protein sequence ID" value="ASU81813.1"/>
    <property type="molecule type" value="Genomic_DNA"/>
</dbReference>
<dbReference type="Proteomes" id="UP000215005">
    <property type="component" value="Chromosome"/>
</dbReference>
<feature type="signal peptide" evidence="7">
    <location>
        <begin position="1"/>
        <end position="23"/>
    </location>
</feature>
<dbReference type="Pfam" id="PF00720">
    <property type="entry name" value="SSI"/>
    <property type="match status" value="1"/>
</dbReference>
<dbReference type="SUPFAM" id="SSF55399">
    <property type="entry name" value="Subtilisin inhibitor"/>
    <property type="match status" value="1"/>
</dbReference>
<evidence type="ECO:0000256" key="7">
    <source>
        <dbReference type="SAM" id="SignalP"/>
    </source>
</evidence>
<keyword evidence="5" id="KW-0722">Serine protease inhibitor</keyword>
<organism evidence="9 10">
    <name type="scientific">Nocardiopsis gilva YIM 90087</name>
    <dbReference type="NCBI Taxonomy" id="1235441"/>
    <lineage>
        <taxon>Bacteria</taxon>
        <taxon>Bacillati</taxon>
        <taxon>Actinomycetota</taxon>
        <taxon>Actinomycetes</taxon>
        <taxon>Streptosporangiales</taxon>
        <taxon>Nocardiopsidaceae</taxon>
        <taxon>Nocardiopsis</taxon>
    </lineage>
</organism>
<dbReference type="GO" id="GO:0004867">
    <property type="term" value="F:serine-type endopeptidase inhibitor activity"/>
    <property type="evidence" value="ECO:0007669"/>
    <property type="project" value="UniProtKB-KW"/>
</dbReference>
<dbReference type="PROSITE" id="PS00999">
    <property type="entry name" value="SSI"/>
    <property type="match status" value="1"/>
</dbReference>
<comment type="subcellular location">
    <subcellularLocation>
        <location evidence="1">Secreted</location>
    </subcellularLocation>
</comment>
<dbReference type="PROSITE" id="PS51257">
    <property type="entry name" value="PROKAR_LIPOPROTEIN"/>
    <property type="match status" value="1"/>
</dbReference>
<dbReference type="OrthoDB" id="3427327at2"/>
<dbReference type="AlphaFoldDB" id="A0A223S0Z4"/>
<evidence type="ECO:0000256" key="1">
    <source>
        <dbReference type="ARBA" id="ARBA00004613"/>
    </source>
</evidence>
<dbReference type="Gene3D" id="3.30.350.10">
    <property type="entry name" value="Subtilisin inhibitor-like"/>
    <property type="match status" value="1"/>
</dbReference>
<evidence type="ECO:0000256" key="3">
    <source>
        <dbReference type="ARBA" id="ARBA00022525"/>
    </source>
</evidence>
<gene>
    <name evidence="9" type="ORF">CDO52_02545</name>
</gene>
<evidence type="ECO:0000313" key="9">
    <source>
        <dbReference type="EMBL" id="ASU81813.1"/>
    </source>
</evidence>
<feature type="chain" id="PRO_5038554436" description="Subtilisin inhibitor domain-containing protein" evidence="7">
    <location>
        <begin position="24"/>
        <end position="157"/>
    </location>
</feature>
<dbReference type="InterPro" id="IPR023549">
    <property type="entry name" value="Subtilisin_inhibitor"/>
</dbReference>
<comment type="similarity">
    <text evidence="2">Belongs to the protease inhibitor I16 (SSI) family.</text>
</comment>
<proteinExistence type="inferred from homology"/>
<evidence type="ECO:0000259" key="8">
    <source>
        <dbReference type="Pfam" id="PF00720"/>
    </source>
</evidence>
<evidence type="ECO:0000256" key="4">
    <source>
        <dbReference type="ARBA" id="ARBA00022690"/>
    </source>
</evidence>
<keyword evidence="4" id="KW-0646">Protease inhibitor</keyword>
<evidence type="ECO:0000256" key="6">
    <source>
        <dbReference type="ARBA" id="ARBA00023157"/>
    </source>
</evidence>
<sequence>MRMHTRTVLARLAPLAAVGVLVAGCGGDATPVTPAPDTETENGAEGAATELTIKISYDEGSELTPEDAEPKEWTLTCSPAGGDHPDPEQACADLEKAGGPRAFEEVPEDQMCTHIYGGPEIAAVTGHLDGTEIDTEFNKSGGCEITRYENMGSVLEP</sequence>
<evidence type="ECO:0000256" key="5">
    <source>
        <dbReference type="ARBA" id="ARBA00022900"/>
    </source>
</evidence>
<feature type="domain" description="Subtilisin inhibitor" evidence="8">
    <location>
        <begin position="55"/>
        <end position="134"/>
    </location>
</feature>
<dbReference type="InterPro" id="IPR020054">
    <property type="entry name" value="Prot_inh_SSI_I16_CS"/>
</dbReference>
<dbReference type="KEGG" id="ngv:CDO52_02545"/>
<evidence type="ECO:0000313" key="10">
    <source>
        <dbReference type="Proteomes" id="UP000215005"/>
    </source>
</evidence>
<reference evidence="9 10" key="1">
    <citation type="submission" date="2017-08" db="EMBL/GenBank/DDBJ databases">
        <title>The complete genome sequence of Nocardiopsis gilva YIM 90087.</title>
        <authorList>
            <person name="Yin M."/>
            <person name="Tang S."/>
        </authorList>
    </citation>
    <scope>NUCLEOTIDE SEQUENCE [LARGE SCALE GENOMIC DNA]</scope>
    <source>
        <strain evidence="9 10">YIM 90087</strain>
    </source>
</reference>
<dbReference type="RefSeq" id="WP_017621842.1">
    <property type="nucleotide sequence ID" value="NZ_ANBG01000445.1"/>
</dbReference>